<proteinExistence type="predicted"/>
<reference evidence="2" key="1">
    <citation type="submission" date="2022-07" db="EMBL/GenBank/DDBJ databases">
        <title>Complete Genome Sequence of the Radioresistant Bacterium Deinococcus aetherius ST0316, Isolated from the Air Dust collected in Lower Stratosphere above Japan.</title>
        <authorList>
            <person name="Satoh K."/>
            <person name="Hagiwara K."/>
            <person name="Katsumata K."/>
            <person name="Kubo A."/>
            <person name="Yokobori S."/>
            <person name="Yamagishi A."/>
            <person name="Oono Y."/>
            <person name="Narumi I."/>
        </authorList>
    </citation>
    <scope>NUCLEOTIDE SEQUENCE</scope>
    <source>
        <strain evidence="2">ST0316</strain>
    </source>
</reference>
<protein>
    <submittedName>
        <fullName evidence="2">Uncharacterized protein</fullName>
    </submittedName>
</protein>
<keyword evidence="1" id="KW-0812">Transmembrane</keyword>
<feature type="transmembrane region" description="Helical" evidence="1">
    <location>
        <begin position="66"/>
        <end position="87"/>
    </location>
</feature>
<dbReference type="Proteomes" id="UP001064971">
    <property type="component" value="Chromosome"/>
</dbReference>
<keyword evidence="3" id="KW-1185">Reference proteome</keyword>
<sequence length="123" mass="13085">MDRGAGRLGRALLLAALMTALSALVRQSGWLFWREGKNALVLALTVTPFLLAFLSLLGLERAGHSSGVVAGTWCALGLLIVTGLLYLPSGLGGPAFVVYPLSILILGAPVFAVLSWRVWRRGR</sequence>
<evidence type="ECO:0000313" key="3">
    <source>
        <dbReference type="Proteomes" id="UP001064971"/>
    </source>
</evidence>
<keyword evidence="1" id="KW-1133">Transmembrane helix</keyword>
<accession>A0ABN6RDF4</accession>
<organism evidence="2 3">
    <name type="scientific">Deinococcus aetherius</name>
    <dbReference type="NCBI Taxonomy" id="200252"/>
    <lineage>
        <taxon>Bacteria</taxon>
        <taxon>Thermotogati</taxon>
        <taxon>Deinococcota</taxon>
        <taxon>Deinococci</taxon>
        <taxon>Deinococcales</taxon>
        <taxon>Deinococcaceae</taxon>
        <taxon>Deinococcus</taxon>
    </lineage>
</organism>
<name>A0ABN6RDF4_9DEIO</name>
<gene>
    <name evidence="2" type="ORF">DAETH_06130</name>
</gene>
<feature type="transmembrane region" description="Helical" evidence="1">
    <location>
        <begin position="39"/>
        <end position="59"/>
    </location>
</feature>
<evidence type="ECO:0000313" key="2">
    <source>
        <dbReference type="EMBL" id="BDP40644.1"/>
    </source>
</evidence>
<evidence type="ECO:0000256" key="1">
    <source>
        <dbReference type="SAM" id="Phobius"/>
    </source>
</evidence>
<dbReference type="EMBL" id="AP026560">
    <property type="protein sequence ID" value="BDP40644.1"/>
    <property type="molecule type" value="Genomic_DNA"/>
</dbReference>
<feature type="transmembrane region" description="Helical" evidence="1">
    <location>
        <begin position="12"/>
        <end position="33"/>
    </location>
</feature>
<feature type="transmembrane region" description="Helical" evidence="1">
    <location>
        <begin position="99"/>
        <end position="119"/>
    </location>
</feature>
<keyword evidence="1" id="KW-0472">Membrane</keyword>